<reference evidence="4" key="1">
    <citation type="journal article" date="2014" name="Int. J. Syst. Evol. Microbiol.">
        <title>Complete genome sequence of Corynebacterium casei LMG S-19264T (=DSM 44701T), isolated from a smear-ripened cheese.</title>
        <authorList>
            <consortium name="US DOE Joint Genome Institute (JGI-PGF)"/>
            <person name="Walter F."/>
            <person name="Albersmeier A."/>
            <person name="Kalinowski J."/>
            <person name="Ruckert C."/>
        </authorList>
    </citation>
    <scope>NUCLEOTIDE SEQUENCE</scope>
    <source>
        <strain evidence="4">CGMCC 1.10859</strain>
    </source>
</reference>
<dbReference type="GO" id="GO:0016757">
    <property type="term" value="F:glycosyltransferase activity"/>
    <property type="evidence" value="ECO:0007669"/>
    <property type="project" value="TreeGrafter"/>
</dbReference>
<protein>
    <submittedName>
        <fullName evidence="5">Glycosyl transferase family 2</fullName>
    </submittedName>
</protein>
<dbReference type="SUPFAM" id="SSF53448">
    <property type="entry name" value="Nucleotide-diphospho-sugar transferases"/>
    <property type="match status" value="1"/>
</dbReference>
<keyword evidence="5" id="KW-0808">Transferase</keyword>
<evidence type="ECO:0000313" key="6">
    <source>
        <dbReference type="Proteomes" id="UP000199541"/>
    </source>
</evidence>
<keyword evidence="6" id="KW-1185">Reference proteome</keyword>
<reference evidence="5 6" key="2">
    <citation type="submission" date="2016-10" db="EMBL/GenBank/DDBJ databases">
        <authorList>
            <person name="Varghese N."/>
            <person name="Submissions S."/>
        </authorList>
    </citation>
    <scope>NUCLEOTIDE SEQUENCE [LARGE SCALE GENOMIC DNA]</scope>
    <source>
        <strain evidence="5 6">DSM 24802</strain>
    </source>
</reference>
<keyword evidence="2" id="KW-0812">Transmembrane</keyword>
<organism evidence="4 7">
    <name type="scientific">Allgaiera indica</name>
    <dbReference type="NCBI Taxonomy" id="765699"/>
    <lineage>
        <taxon>Bacteria</taxon>
        <taxon>Pseudomonadati</taxon>
        <taxon>Pseudomonadota</taxon>
        <taxon>Alphaproteobacteria</taxon>
        <taxon>Rhodobacterales</taxon>
        <taxon>Paracoccaceae</taxon>
        <taxon>Allgaiera</taxon>
    </lineage>
</organism>
<dbReference type="InterPro" id="IPR029044">
    <property type="entry name" value="Nucleotide-diphossugar_trans"/>
</dbReference>
<dbReference type="Proteomes" id="UP000634647">
    <property type="component" value="Unassembled WGS sequence"/>
</dbReference>
<evidence type="ECO:0000256" key="3">
    <source>
        <dbReference type="ARBA" id="ARBA00022989"/>
    </source>
</evidence>
<dbReference type="RefSeq" id="WP_035839994.1">
    <property type="nucleotide sequence ID" value="NZ_BNAB01000009.1"/>
</dbReference>
<reference evidence="4" key="3">
    <citation type="submission" date="2023-06" db="EMBL/GenBank/DDBJ databases">
        <authorList>
            <person name="Sun Q."/>
            <person name="Zhou Y."/>
        </authorList>
    </citation>
    <scope>NUCLEOTIDE SEQUENCE</scope>
    <source>
        <strain evidence="4">CGMCC 1.10859</strain>
    </source>
</reference>
<keyword evidence="3" id="KW-1133">Transmembrane helix</keyword>
<keyword evidence="5" id="KW-0689">Ribosomal protein</keyword>
<dbReference type="EMBL" id="FNOB01000034">
    <property type="protein sequence ID" value="SDX85433.1"/>
    <property type="molecule type" value="Genomic_DNA"/>
</dbReference>
<dbReference type="Pfam" id="PF13704">
    <property type="entry name" value="Glyco_tranf_2_4"/>
    <property type="match status" value="1"/>
</dbReference>
<gene>
    <name evidence="4" type="ORF">GCM10008024_22720</name>
    <name evidence="5" type="ORF">SAMN05444006_13413</name>
</gene>
<comment type="subcellular location">
    <subcellularLocation>
        <location evidence="1">Membrane</location>
        <topology evidence="1">Single-pass membrane protein</topology>
    </subcellularLocation>
</comment>
<dbReference type="GO" id="GO:0016020">
    <property type="term" value="C:membrane"/>
    <property type="evidence" value="ECO:0007669"/>
    <property type="project" value="UniProtKB-SubCell"/>
</dbReference>
<evidence type="ECO:0000256" key="2">
    <source>
        <dbReference type="ARBA" id="ARBA00022692"/>
    </source>
</evidence>
<dbReference type="PANTHER" id="PTHR21461">
    <property type="entry name" value="GLYCOSYLTRANSFERASE FAMILY 92 PROTEIN"/>
    <property type="match status" value="1"/>
</dbReference>
<evidence type="ECO:0000313" key="7">
    <source>
        <dbReference type="Proteomes" id="UP000634647"/>
    </source>
</evidence>
<dbReference type="PANTHER" id="PTHR21461:SF69">
    <property type="entry name" value="GLYCOSYLTRANSFERASE FAMILY 92 PROTEIN"/>
    <property type="match status" value="1"/>
</dbReference>
<name>A0AAN4USS2_9RHOB</name>
<keyword evidence="5" id="KW-0687">Ribonucleoprotein</keyword>
<comment type="caution">
    <text evidence="4">The sequence shown here is derived from an EMBL/GenBank/DDBJ whole genome shotgun (WGS) entry which is preliminary data.</text>
</comment>
<dbReference type="AlphaFoldDB" id="A0AAN4USS2"/>
<dbReference type="Proteomes" id="UP000199541">
    <property type="component" value="Unassembled WGS sequence"/>
</dbReference>
<keyword evidence="3" id="KW-0472">Membrane</keyword>
<dbReference type="GO" id="GO:0005840">
    <property type="term" value="C:ribosome"/>
    <property type="evidence" value="ECO:0007669"/>
    <property type="project" value="UniProtKB-KW"/>
</dbReference>
<dbReference type="EMBL" id="BNAB01000009">
    <property type="protein sequence ID" value="GHE02590.1"/>
    <property type="molecule type" value="Genomic_DNA"/>
</dbReference>
<evidence type="ECO:0000256" key="1">
    <source>
        <dbReference type="ARBA" id="ARBA00004167"/>
    </source>
</evidence>
<evidence type="ECO:0000313" key="4">
    <source>
        <dbReference type="EMBL" id="GHE02590.1"/>
    </source>
</evidence>
<dbReference type="GO" id="GO:0005737">
    <property type="term" value="C:cytoplasm"/>
    <property type="evidence" value="ECO:0007669"/>
    <property type="project" value="TreeGrafter"/>
</dbReference>
<evidence type="ECO:0000313" key="5">
    <source>
        <dbReference type="EMBL" id="SDX85433.1"/>
    </source>
</evidence>
<proteinExistence type="predicted"/>
<accession>A0AAN4USS2</accession>
<sequence>MSGKGAKRFLIVTSMRNEGAYLLEWLAHHRAAGVDHFLVYSNDCDDGTDAMLDRLAAMGWLDHVPNPGPHPKGPQWQALGDAGRHPSVARAEWILVSDVDEFVCVHAGDHSLDALVAERPDATAFALTWRMFGNAGIVDFSDTPVTETFRRAAPAVLPWPWRAAMFKTLFRNDGTYAKLGVHRPRAPDRARLEGARWVDGSGRPLAGDFLTNRVFSDFGQDNFALVQLNHYALGSMENFIVKRDRGRANRGGSFDLAYWVERNFSAVEDLSADALGPARRVLLAELHADPELDRLHGAAVAWRRQRFRDLMDDEAMRALFGQLLLTPATRVLSPRQAGRMLAIARDARAKQ</sequence>